<sequence length="208" mass="22996">MSDCNVTASEYEAVLQRMFQGGVASTITFCELRQRAATEMHVDSSMLESMDNILRVAVKRAVVVKSSGQSSKHRAKLRRKPRAGLEEQPSTTAHNEVNEPMPILPHDLPTCWTHQPAARAEPRSDALLQASQVRAGAARCDIPGQTTGRTLALCHERAMLDTLELRLQKMKRLPNGHPPKVSHCGYEKKGESGSRCAMRSAQAWQLDV</sequence>
<evidence type="ECO:0000256" key="1">
    <source>
        <dbReference type="SAM" id="MobiDB-lite"/>
    </source>
</evidence>
<dbReference type="EMBL" id="HBGU01061157">
    <property type="protein sequence ID" value="CAD9516464.1"/>
    <property type="molecule type" value="Transcribed_RNA"/>
</dbReference>
<feature type="compositionally biased region" description="Basic residues" evidence="1">
    <location>
        <begin position="71"/>
        <end position="82"/>
    </location>
</feature>
<protein>
    <submittedName>
        <fullName evidence="2">Uncharacterized protein</fullName>
    </submittedName>
</protein>
<name>A0A7S2IDL1_9EUKA</name>
<accession>A0A7S2IDL1</accession>
<dbReference type="AlphaFoldDB" id="A0A7S2IDL1"/>
<evidence type="ECO:0000313" key="2">
    <source>
        <dbReference type="EMBL" id="CAD9516464.1"/>
    </source>
</evidence>
<feature type="region of interest" description="Disordered" evidence="1">
    <location>
        <begin position="65"/>
        <end position="101"/>
    </location>
</feature>
<feature type="region of interest" description="Disordered" evidence="1">
    <location>
        <begin position="172"/>
        <end position="191"/>
    </location>
</feature>
<reference evidence="2" key="1">
    <citation type="submission" date="2021-01" db="EMBL/GenBank/DDBJ databases">
        <authorList>
            <person name="Corre E."/>
            <person name="Pelletier E."/>
            <person name="Niang G."/>
            <person name="Scheremetjew M."/>
            <person name="Finn R."/>
            <person name="Kale V."/>
            <person name="Holt S."/>
            <person name="Cochrane G."/>
            <person name="Meng A."/>
            <person name="Brown T."/>
            <person name="Cohen L."/>
        </authorList>
    </citation>
    <scope>NUCLEOTIDE SEQUENCE</scope>
    <source>
        <strain evidence="2">UTEX LB 985</strain>
    </source>
</reference>
<organism evidence="2">
    <name type="scientific">Haptolina brevifila</name>
    <dbReference type="NCBI Taxonomy" id="156173"/>
    <lineage>
        <taxon>Eukaryota</taxon>
        <taxon>Haptista</taxon>
        <taxon>Haptophyta</taxon>
        <taxon>Prymnesiophyceae</taxon>
        <taxon>Prymnesiales</taxon>
        <taxon>Prymnesiaceae</taxon>
        <taxon>Haptolina</taxon>
    </lineage>
</organism>
<proteinExistence type="predicted"/>
<gene>
    <name evidence="2" type="ORF">CBRE1094_LOCUS33242</name>
</gene>